<evidence type="ECO:0000256" key="1">
    <source>
        <dbReference type="ARBA" id="ARBA00004141"/>
    </source>
</evidence>
<dbReference type="EMBL" id="JAVRRL010000052">
    <property type="protein sequence ID" value="KAK5110171.1"/>
    <property type="molecule type" value="Genomic_DNA"/>
</dbReference>
<keyword evidence="4 10" id="KW-0489">Methyltransferase</keyword>
<sequence length="311" mass="34453">MARLSTASAEPATSANPTAETAGTTSAHDVPSTSIPQTRDKTADANNDDNDGGPKFNFENFRKRYPTMVAPVPFDPTLLPKGSRSLTSISAQAFGCGFVLAASLLLVAHFVLEKDDTIWRLPAFTGCLALLHFLEFYITARWNLPAARASSFLLNNGLAYNIAHTCAVLEILATRFLLPAWYGRLGVWTPWTIGFALAVVAVGQVTRSVAMAQAGTNFNHTPVQKREEGHVLVTHGFYQFSRHPSYFGFFWWTLGTQLLVGNKICLAGYAYVLWSFFSHRIKAEERTLVQFFGDDYRAYQKRVGTLIPFVK</sequence>
<feature type="transmembrane region" description="Helical" evidence="10">
    <location>
        <begin position="249"/>
        <end position="272"/>
    </location>
</feature>
<evidence type="ECO:0000256" key="5">
    <source>
        <dbReference type="ARBA" id="ARBA00022679"/>
    </source>
</evidence>
<evidence type="ECO:0000256" key="8">
    <source>
        <dbReference type="ARBA" id="ARBA00022989"/>
    </source>
</evidence>
<feature type="transmembrane region" description="Helical" evidence="10">
    <location>
        <begin position="89"/>
        <end position="112"/>
    </location>
</feature>
<keyword evidence="9 10" id="KW-0472">Membrane</keyword>
<evidence type="ECO:0000256" key="9">
    <source>
        <dbReference type="ARBA" id="ARBA00023136"/>
    </source>
</evidence>
<dbReference type="GO" id="GO:0004671">
    <property type="term" value="F:protein C-terminal S-isoprenylcysteine carboxyl O-methyltransferase activity"/>
    <property type="evidence" value="ECO:0007669"/>
    <property type="project" value="UniProtKB-EC"/>
</dbReference>
<reference evidence="12" key="1">
    <citation type="submission" date="2023-08" db="EMBL/GenBank/DDBJ databases">
        <title>Black Yeasts Isolated from many extreme environments.</title>
        <authorList>
            <person name="Coleine C."/>
            <person name="Stajich J.E."/>
            <person name="Selbmann L."/>
        </authorList>
    </citation>
    <scope>NUCLEOTIDE SEQUENCE</scope>
    <source>
        <strain evidence="12">CCFEE 5401</strain>
    </source>
</reference>
<proteinExistence type="inferred from homology"/>
<feature type="compositionally biased region" description="Polar residues" evidence="11">
    <location>
        <begin position="1"/>
        <end position="37"/>
    </location>
</feature>
<feature type="transmembrane region" description="Helical" evidence="10">
    <location>
        <begin position="119"/>
        <end position="138"/>
    </location>
</feature>
<feature type="region of interest" description="Disordered" evidence="11">
    <location>
        <begin position="1"/>
        <end position="56"/>
    </location>
</feature>
<evidence type="ECO:0000256" key="4">
    <source>
        <dbReference type="ARBA" id="ARBA00022603"/>
    </source>
</evidence>
<dbReference type="PANTHER" id="PTHR12714:SF9">
    <property type="entry name" value="PROTEIN-S-ISOPRENYLCYSTEINE O-METHYLTRANSFERASE"/>
    <property type="match status" value="1"/>
</dbReference>
<evidence type="ECO:0000256" key="11">
    <source>
        <dbReference type="SAM" id="MobiDB-lite"/>
    </source>
</evidence>
<comment type="catalytic activity">
    <reaction evidence="10">
        <text>[protein]-C-terminal S-[(2E,6E)-farnesyl]-L-cysteine + S-adenosyl-L-methionine = [protein]-C-terminal S-[(2E,6E)-farnesyl]-L-cysteine methyl ester + S-adenosyl-L-homocysteine</text>
        <dbReference type="Rhea" id="RHEA:21672"/>
        <dbReference type="Rhea" id="RHEA-COMP:12125"/>
        <dbReference type="Rhea" id="RHEA-COMP:12126"/>
        <dbReference type="ChEBI" id="CHEBI:57856"/>
        <dbReference type="ChEBI" id="CHEBI:59789"/>
        <dbReference type="ChEBI" id="CHEBI:90510"/>
        <dbReference type="ChEBI" id="CHEBI:90511"/>
        <dbReference type="EC" id="2.1.1.100"/>
    </reaction>
</comment>
<keyword evidence="7 10" id="KW-0812">Transmembrane</keyword>
<evidence type="ECO:0000256" key="2">
    <source>
        <dbReference type="ARBA" id="ARBA00009140"/>
    </source>
</evidence>
<feature type="transmembrane region" description="Helical" evidence="10">
    <location>
        <begin position="185"/>
        <end position="205"/>
    </location>
</feature>
<dbReference type="GO" id="GO:0032259">
    <property type="term" value="P:methylation"/>
    <property type="evidence" value="ECO:0007669"/>
    <property type="project" value="UniProtKB-KW"/>
</dbReference>
<gene>
    <name evidence="12" type="ORF">LTR62_006167</name>
</gene>
<feature type="transmembrane region" description="Helical" evidence="10">
    <location>
        <begin position="158"/>
        <end position="178"/>
    </location>
</feature>
<comment type="subcellular location">
    <subcellularLocation>
        <location evidence="10">Endoplasmic reticulum membrane</location>
        <topology evidence="10">Multi-pass membrane protein</topology>
    </subcellularLocation>
    <subcellularLocation>
        <location evidence="1">Membrane</location>
        <topology evidence="1">Multi-pass membrane protein</topology>
    </subcellularLocation>
</comment>
<dbReference type="AlphaFoldDB" id="A0AAN7TCT0"/>
<keyword evidence="5" id="KW-0808">Transferase</keyword>
<dbReference type="Proteomes" id="UP001310890">
    <property type="component" value="Unassembled WGS sequence"/>
</dbReference>
<evidence type="ECO:0000313" key="13">
    <source>
        <dbReference type="Proteomes" id="UP001310890"/>
    </source>
</evidence>
<organism evidence="12 13">
    <name type="scientific">Meristemomyces frigidus</name>
    <dbReference type="NCBI Taxonomy" id="1508187"/>
    <lineage>
        <taxon>Eukaryota</taxon>
        <taxon>Fungi</taxon>
        <taxon>Dikarya</taxon>
        <taxon>Ascomycota</taxon>
        <taxon>Pezizomycotina</taxon>
        <taxon>Dothideomycetes</taxon>
        <taxon>Dothideomycetidae</taxon>
        <taxon>Mycosphaerellales</taxon>
        <taxon>Teratosphaeriaceae</taxon>
        <taxon>Meristemomyces</taxon>
    </lineage>
</organism>
<dbReference type="Pfam" id="PF04140">
    <property type="entry name" value="ICMT"/>
    <property type="match status" value="1"/>
</dbReference>
<dbReference type="EC" id="2.1.1.100" evidence="3 10"/>
<keyword evidence="10" id="KW-0256">Endoplasmic reticulum</keyword>
<evidence type="ECO:0000313" key="12">
    <source>
        <dbReference type="EMBL" id="KAK5110171.1"/>
    </source>
</evidence>
<dbReference type="PROSITE" id="PS51564">
    <property type="entry name" value="SAM_ICMT"/>
    <property type="match status" value="1"/>
</dbReference>
<comment type="similarity">
    <text evidence="2 10">Belongs to the class VI-like SAM-binding methyltransferase superfamily. Isoprenylcysteine carboxyl methyltransferase family.</text>
</comment>
<dbReference type="InterPro" id="IPR007269">
    <property type="entry name" value="ICMT_MeTrfase"/>
</dbReference>
<dbReference type="GO" id="GO:0005789">
    <property type="term" value="C:endoplasmic reticulum membrane"/>
    <property type="evidence" value="ECO:0007669"/>
    <property type="project" value="UniProtKB-SubCell"/>
</dbReference>
<name>A0AAN7TCT0_9PEZI</name>
<evidence type="ECO:0000256" key="3">
    <source>
        <dbReference type="ARBA" id="ARBA00012151"/>
    </source>
</evidence>
<keyword evidence="6 10" id="KW-0949">S-adenosyl-L-methionine</keyword>
<dbReference type="InterPro" id="IPR025770">
    <property type="entry name" value="PPMT_MeTrfase"/>
</dbReference>
<evidence type="ECO:0000256" key="7">
    <source>
        <dbReference type="ARBA" id="ARBA00022692"/>
    </source>
</evidence>
<dbReference type="Gene3D" id="1.20.120.1630">
    <property type="match status" value="1"/>
</dbReference>
<keyword evidence="8 10" id="KW-1133">Transmembrane helix</keyword>
<comment type="caution">
    <text evidence="12">The sequence shown here is derived from an EMBL/GenBank/DDBJ whole genome shotgun (WGS) entry which is preliminary data.</text>
</comment>
<evidence type="ECO:0000256" key="6">
    <source>
        <dbReference type="ARBA" id="ARBA00022691"/>
    </source>
</evidence>
<accession>A0AAN7TCT0</accession>
<evidence type="ECO:0000256" key="10">
    <source>
        <dbReference type="RuleBase" id="RU362022"/>
    </source>
</evidence>
<protein>
    <recommendedName>
        <fullName evidence="3 10">Protein-S-isoprenylcysteine O-methyltransferase</fullName>
        <ecNumber evidence="3 10">2.1.1.100</ecNumber>
    </recommendedName>
</protein>
<dbReference type="PANTHER" id="PTHR12714">
    <property type="entry name" value="PROTEIN-S ISOPRENYLCYSTEINE O-METHYLTRANSFERASE"/>
    <property type="match status" value="1"/>
</dbReference>